<dbReference type="AlphaFoldDB" id="A0A4V3UZ00"/>
<keyword evidence="4" id="KW-1185">Reference proteome</keyword>
<feature type="region of interest" description="Disordered" evidence="1">
    <location>
        <begin position="44"/>
        <end position="87"/>
    </location>
</feature>
<dbReference type="CDD" id="cd17470">
    <property type="entry name" value="T3SS_Flik_C"/>
    <property type="match status" value="1"/>
</dbReference>
<dbReference type="OrthoDB" id="7203912at2"/>
<evidence type="ECO:0000313" key="3">
    <source>
        <dbReference type="EMBL" id="THD73827.1"/>
    </source>
</evidence>
<feature type="region of interest" description="Disordered" evidence="1">
    <location>
        <begin position="436"/>
        <end position="465"/>
    </location>
</feature>
<dbReference type="Gene3D" id="3.30.750.140">
    <property type="match status" value="1"/>
</dbReference>
<organism evidence="3 4">
    <name type="scientific">Thalassobius vesicularis</name>
    <dbReference type="NCBI Taxonomy" id="1294297"/>
    <lineage>
        <taxon>Bacteria</taxon>
        <taxon>Pseudomonadati</taxon>
        <taxon>Pseudomonadota</taxon>
        <taxon>Alphaproteobacteria</taxon>
        <taxon>Rhodobacterales</taxon>
        <taxon>Roseobacteraceae</taxon>
        <taxon>Thalassovita</taxon>
    </lineage>
</organism>
<feature type="domain" description="Flagellar hook-length control protein-like C-terminal" evidence="2">
    <location>
        <begin position="375"/>
        <end position="446"/>
    </location>
</feature>
<dbReference type="InterPro" id="IPR021136">
    <property type="entry name" value="Flagellar_hook_control-like_C"/>
</dbReference>
<protein>
    <submittedName>
        <fullName evidence="3">Flagellar hook-length control protein FliK</fullName>
    </submittedName>
</protein>
<name>A0A4V3UZ00_9RHOB</name>
<feature type="compositionally biased region" description="Acidic residues" evidence="1">
    <location>
        <begin position="56"/>
        <end position="86"/>
    </location>
</feature>
<evidence type="ECO:0000259" key="2">
    <source>
        <dbReference type="Pfam" id="PF02120"/>
    </source>
</evidence>
<dbReference type="Pfam" id="PF02120">
    <property type="entry name" value="Flg_hook"/>
    <property type="match status" value="1"/>
</dbReference>
<keyword evidence="3" id="KW-0966">Cell projection</keyword>
<dbReference type="EMBL" id="SSMD01000004">
    <property type="protein sequence ID" value="THD73827.1"/>
    <property type="molecule type" value="Genomic_DNA"/>
</dbReference>
<gene>
    <name evidence="3" type="ORF">E7681_09430</name>
</gene>
<proteinExistence type="predicted"/>
<feature type="region of interest" description="Disordered" evidence="1">
    <location>
        <begin position="298"/>
        <end position="332"/>
    </location>
</feature>
<dbReference type="Proteomes" id="UP000306113">
    <property type="component" value="Unassembled WGS sequence"/>
</dbReference>
<sequence>MRLSPALANMLSGIAKGPENRSPGPVMLRGVSFEELLKSVAIQQPAIGKQGHEDAPETTETDVALTDESDAPEADEGAPEEEDIEASDPLVALPLLAVTDDPDAGAETEEVGLVIPKPRSAIAGHGVFPVLTDDAEAIQVLPRTGRISAPTAANPPMAEPLETGRFWPQTGVGQYDQTAGTDAAFRPTAPDAMQRNTGELIASNWSIPAAHAASTQPGADSRLPLVPQTNPTHHEATVTEPEGDPQSVHPQGELREVPMLADKPLVPQQTRTVREAFVAPTEHPTDLRVERQTNAASVETPFANRTAPPQQPDPNTTEFAQPQPDEVEGVAKQPEGAATDALFKPQTTAPHFRATEPGATIPRQILQQLTEATPAAGDTIEISLSPEELGRVQLSAAKTEHGVMLVVQAERPETLDLMRRHLPELMQDLRDMGFGDISYSGERGQQQAPSGRGGSATVAAQPEDEAPIYVAKSGLDIRL</sequence>
<dbReference type="InterPro" id="IPR038610">
    <property type="entry name" value="FliK-like_C_sf"/>
</dbReference>
<keyword evidence="3" id="KW-0969">Cilium</keyword>
<accession>A0A4V3UZ00</accession>
<evidence type="ECO:0000313" key="4">
    <source>
        <dbReference type="Proteomes" id="UP000306113"/>
    </source>
</evidence>
<comment type="caution">
    <text evidence="3">The sequence shown here is derived from an EMBL/GenBank/DDBJ whole genome shotgun (WGS) entry which is preliminary data.</text>
</comment>
<feature type="region of interest" description="Disordered" evidence="1">
    <location>
        <begin position="211"/>
        <end position="248"/>
    </location>
</feature>
<reference evidence="3 4" key="1">
    <citation type="submission" date="2019-04" db="EMBL/GenBank/DDBJ databases">
        <title>Draft genome sequence of Youngimonas vesicularis.</title>
        <authorList>
            <person name="Hameed A."/>
        </authorList>
    </citation>
    <scope>NUCLEOTIDE SEQUENCE [LARGE SCALE GENOMIC DNA]</scope>
    <source>
        <strain evidence="3 4">CC-AMW-E</strain>
    </source>
</reference>
<keyword evidence="3" id="KW-0282">Flagellum</keyword>
<evidence type="ECO:0000256" key="1">
    <source>
        <dbReference type="SAM" id="MobiDB-lite"/>
    </source>
</evidence>